<sequence length="421" mass="43943">MPERRLAIIPVLPYRRAIVALGVAMLSVTHANAADAPVYAQLLAQALSQAPALMEQQANVGAAAADAQQSRALLNPRVDTLFENLGAPASGGQSQRQSTYTVTQPLEVFGKRAARIEAGERNLGLSQTRSHQAQVDFAAGLAVAYASVEAAQALRQLAQDDLARAKDDLGVAQAQVKAGKEAQLRLAQAQASVAAAQANTQASAADLTQALERLSALVGSDIAYSGVSGTLLNAANDSPASSVQEAPSVVTARAERDALQAQVTVEQKRWVPEIGISAGVRRYAWSSQSGYVVGVSATIPLLDRNAGGISAAQQRVIAAESRLEEARLLAQANLRTALAQVQAADQRLTAASTGEAAANEAYRLGRVGYEAGKTSLVELLVIRRALSEARGSTIGARLARVRALSAMAQAEGRLAFGEEIK</sequence>
<evidence type="ECO:0000313" key="5">
    <source>
        <dbReference type="Proteomes" id="UP000095607"/>
    </source>
</evidence>
<feature type="signal peptide" evidence="3">
    <location>
        <begin position="1"/>
        <end position="33"/>
    </location>
</feature>
<reference evidence="4 5" key="1">
    <citation type="submission" date="2016-09" db="EMBL/GenBank/DDBJ databases">
        <title>Complete genome sequence of Deltia acidovorans CM13 isolated from murine proximal colonic tissue.</title>
        <authorList>
            <person name="Saffarian A."/>
        </authorList>
    </citation>
    <scope>NUCLEOTIDE SEQUENCE [LARGE SCALE GENOMIC DNA]</scope>
    <source>
        <strain evidence="4 5">CM13</strain>
    </source>
</reference>
<dbReference type="Pfam" id="PF02321">
    <property type="entry name" value="OEP"/>
    <property type="match status" value="2"/>
</dbReference>
<comment type="similarity">
    <text evidence="1">Belongs to the outer membrane factor (OMF) (TC 1.B.17) family.</text>
</comment>
<protein>
    <submittedName>
        <fullName evidence="4">Heavy metal resistance protein</fullName>
    </submittedName>
</protein>
<dbReference type="Proteomes" id="UP000095607">
    <property type="component" value="Chromosome"/>
</dbReference>
<evidence type="ECO:0000313" key="4">
    <source>
        <dbReference type="EMBL" id="AOV06077.1"/>
    </source>
</evidence>
<dbReference type="EMBL" id="CP017420">
    <property type="protein sequence ID" value="AOV06077.1"/>
    <property type="molecule type" value="Genomic_DNA"/>
</dbReference>
<keyword evidence="3" id="KW-0732">Signal</keyword>
<proteinExistence type="inferred from homology"/>
<name>A0ABN4SRK6_9BURK</name>
<evidence type="ECO:0000256" key="3">
    <source>
        <dbReference type="SAM" id="SignalP"/>
    </source>
</evidence>
<dbReference type="InterPro" id="IPR003423">
    <property type="entry name" value="OMP_efflux"/>
</dbReference>
<dbReference type="SUPFAM" id="SSF56954">
    <property type="entry name" value="Outer membrane efflux proteins (OEP)"/>
    <property type="match status" value="1"/>
</dbReference>
<evidence type="ECO:0000256" key="1">
    <source>
        <dbReference type="ARBA" id="ARBA00007613"/>
    </source>
</evidence>
<gene>
    <name evidence="4" type="ORF">BI380_25590</name>
</gene>
<dbReference type="Gene3D" id="1.20.1600.10">
    <property type="entry name" value="Outer membrane efflux proteins (OEP)"/>
    <property type="match status" value="1"/>
</dbReference>
<keyword evidence="5" id="KW-1185">Reference proteome</keyword>
<evidence type="ECO:0000256" key="2">
    <source>
        <dbReference type="SAM" id="Coils"/>
    </source>
</evidence>
<accession>A0ABN4SRK6</accession>
<keyword evidence="2" id="KW-0175">Coiled coil</keyword>
<organism evidence="4 5">
    <name type="scientific">Delftia tsuruhatensis</name>
    <dbReference type="NCBI Taxonomy" id="180282"/>
    <lineage>
        <taxon>Bacteria</taxon>
        <taxon>Pseudomonadati</taxon>
        <taxon>Pseudomonadota</taxon>
        <taxon>Betaproteobacteria</taxon>
        <taxon>Burkholderiales</taxon>
        <taxon>Comamonadaceae</taxon>
        <taxon>Delftia</taxon>
    </lineage>
</organism>
<feature type="coiled-coil region" evidence="2">
    <location>
        <begin position="148"/>
        <end position="199"/>
    </location>
</feature>
<dbReference type="PANTHER" id="PTHR30203">
    <property type="entry name" value="OUTER MEMBRANE CATION EFFLUX PROTEIN"/>
    <property type="match status" value="1"/>
</dbReference>
<dbReference type="PANTHER" id="PTHR30203:SF24">
    <property type="entry name" value="BLR4935 PROTEIN"/>
    <property type="match status" value="1"/>
</dbReference>
<feature type="chain" id="PRO_5047198718" evidence="3">
    <location>
        <begin position="34"/>
        <end position="421"/>
    </location>
</feature>
<dbReference type="InterPro" id="IPR010131">
    <property type="entry name" value="MdtP/NodT-like"/>
</dbReference>